<dbReference type="GO" id="GO:0019148">
    <property type="term" value="F:D-cysteine desulfhydrase activity"/>
    <property type="evidence" value="ECO:0007669"/>
    <property type="project" value="TreeGrafter"/>
</dbReference>
<dbReference type="Gene3D" id="3.40.50.1100">
    <property type="match status" value="1"/>
</dbReference>
<keyword evidence="7" id="KW-1185">Reference proteome</keyword>
<protein>
    <submittedName>
        <fullName evidence="6">Tryptophan synthase beta subunit-like PLP-dependent enzyme</fullName>
    </submittedName>
</protein>
<comment type="similarity">
    <text evidence="2">Belongs to the ACC deaminase/D-cysteine desulfhydrase family.</text>
</comment>
<evidence type="ECO:0000313" key="6">
    <source>
        <dbReference type="EMBL" id="PYI32898.1"/>
    </source>
</evidence>
<dbReference type="InterPro" id="IPR036052">
    <property type="entry name" value="TrpB-like_PALP_sf"/>
</dbReference>
<dbReference type="Proteomes" id="UP000248817">
    <property type="component" value="Unassembled WGS sequence"/>
</dbReference>
<evidence type="ECO:0000313" key="7">
    <source>
        <dbReference type="Proteomes" id="UP000248817"/>
    </source>
</evidence>
<dbReference type="InterPro" id="IPR027278">
    <property type="entry name" value="ACCD_DCysDesulf"/>
</dbReference>
<proteinExistence type="inferred from homology"/>
<dbReference type="SUPFAM" id="SSF53686">
    <property type="entry name" value="Tryptophan synthase beta subunit-like PLP-dependent enzymes"/>
    <property type="match status" value="1"/>
</dbReference>
<accession>A0A2V5I803</accession>
<evidence type="ECO:0000256" key="1">
    <source>
        <dbReference type="ARBA" id="ARBA00001933"/>
    </source>
</evidence>
<feature type="non-terminal residue" evidence="6">
    <location>
        <position position="1"/>
    </location>
</feature>
<feature type="compositionally biased region" description="Basic and acidic residues" evidence="4">
    <location>
        <begin position="189"/>
        <end position="199"/>
    </location>
</feature>
<name>A0A2V5I803_9EURO</name>
<organism evidence="6 7">
    <name type="scientific">Aspergillus indologenus CBS 114.80</name>
    <dbReference type="NCBI Taxonomy" id="1450541"/>
    <lineage>
        <taxon>Eukaryota</taxon>
        <taxon>Fungi</taxon>
        <taxon>Dikarya</taxon>
        <taxon>Ascomycota</taxon>
        <taxon>Pezizomycotina</taxon>
        <taxon>Eurotiomycetes</taxon>
        <taxon>Eurotiomycetidae</taxon>
        <taxon>Eurotiales</taxon>
        <taxon>Aspergillaceae</taxon>
        <taxon>Aspergillus</taxon>
        <taxon>Aspergillus subgen. Circumdati</taxon>
    </lineage>
</organism>
<dbReference type="AlphaFoldDB" id="A0A2V5I803"/>
<evidence type="ECO:0000256" key="3">
    <source>
        <dbReference type="ARBA" id="ARBA00022898"/>
    </source>
</evidence>
<gene>
    <name evidence="6" type="ORF">BP00DRAFT_317690</name>
</gene>
<feature type="compositionally biased region" description="Low complexity" evidence="4">
    <location>
        <begin position="80"/>
        <end position="106"/>
    </location>
</feature>
<reference evidence="6 7" key="1">
    <citation type="submission" date="2018-02" db="EMBL/GenBank/DDBJ databases">
        <title>The genomes of Aspergillus section Nigri reveals drivers in fungal speciation.</title>
        <authorList>
            <consortium name="DOE Joint Genome Institute"/>
            <person name="Vesth T.C."/>
            <person name="Nybo J."/>
            <person name="Theobald S."/>
            <person name="Brandl J."/>
            <person name="Frisvad J.C."/>
            <person name="Nielsen K.F."/>
            <person name="Lyhne E.K."/>
            <person name="Kogle M.E."/>
            <person name="Kuo A."/>
            <person name="Riley R."/>
            <person name="Clum A."/>
            <person name="Nolan M."/>
            <person name="Lipzen A."/>
            <person name="Salamov A."/>
            <person name="Henrissat B."/>
            <person name="Wiebenga A."/>
            <person name="De vries R.P."/>
            <person name="Grigoriev I.V."/>
            <person name="Mortensen U.H."/>
            <person name="Andersen M.R."/>
            <person name="Baker S.E."/>
        </authorList>
    </citation>
    <scope>NUCLEOTIDE SEQUENCE [LARGE SCALE GENOMIC DNA]</scope>
    <source>
        <strain evidence="6 7">CBS 114.80</strain>
    </source>
</reference>
<comment type="cofactor">
    <cofactor evidence="1">
        <name>pyridoxal 5'-phosphate</name>
        <dbReference type="ChEBI" id="CHEBI:597326"/>
    </cofactor>
</comment>
<dbReference type="InterPro" id="IPR001926">
    <property type="entry name" value="TrpB-like_PALP"/>
</dbReference>
<dbReference type="EMBL" id="KZ825488">
    <property type="protein sequence ID" value="PYI32898.1"/>
    <property type="molecule type" value="Genomic_DNA"/>
</dbReference>
<evidence type="ECO:0000256" key="2">
    <source>
        <dbReference type="ARBA" id="ARBA00008639"/>
    </source>
</evidence>
<feature type="region of interest" description="Disordered" evidence="4">
    <location>
        <begin position="72"/>
        <end position="106"/>
    </location>
</feature>
<evidence type="ECO:0000259" key="5">
    <source>
        <dbReference type="Pfam" id="PF00291"/>
    </source>
</evidence>
<dbReference type="PANTHER" id="PTHR43780:SF2">
    <property type="entry name" value="1-AMINOCYCLOPROPANE-1-CARBOXYLATE DEAMINASE-RELATED"/>
    <property type="match status" value="1"/>
</dbReference>
<sequence>LPPPFAQIPRHPLLYPHPSPIHPLPALTKHLLPTPSPITLHAKREDQASPLASAGNKYRKLEYLVPDILSPTPQYGGVGPSPERGSAPAPAAGPNTNTTTTRPTKPTTLVTEGALQSNHTVQVAALATHLGLDAVLLLHKTTGGAWRAAPDPRAFTRTGNVQIARLLGADIRMLDSANVAAATPQPRNEAAEPRTKNADADADASPAADEEDGIAAILHTLRTQDGKTPYWIPSGASLHPLGGLGYARCAFEIAAQEEEEDAALSHGRYDYIFVACGSGSTLGGLIAGFKLLEKIQGCSQATAAGQQRPPRKIIGVLTSPTSPKAYHEARVLRFARQAAGRIGLDAQREVTAADVTLEDRFVGAGYGVLDAETKRTMDVMARTEAVVLDPVYTAKVARAMMHWVGTGELAEDWRRRRTDTGTGKTAEEPDDSVNVLFIHTGGQSALSAYAD</sequence>
<dbReference type="PANTHER" id="PTHR43780">
    <property type="entry name" value="1-AMINOCYCLOPROPANE-1-CARBOXYLATE DEAMINASE-RELATED"/>
    <property type="match status" value="1"/>
</dbReference>
<dbReference type="Pfam" id="PF00291">
    <property type="entry name" value="PALP"/>
    <property type="match status" value="1"/>
</dbReference>
<feature type="domain" description="Tryptophan synthase beta chain-like PALP" evidence="5">
    <location>
        <begin position="17"/>
        <end position="412"/>
    </location>
</feature>
<evidence type="ECO:0000256" key="4">
    <source>
        <dbReference type="SAM" id="MobiDB-lite"/>
    </source>
</evidence>
<keyword evidence="3" id="KW-0663">Pyridoxal phosphate</keyword>
<feature type="non-terminal residue" evidence="6">
    <location>
        <position position="451"/>
    </location>
</feature>
<feature type="region of interest" description="Disordered" evidence="4">
    <location>
        <begin position="181"/>
        <end position="206"/>
    </location>
</feature>